<keyword evidence="3" id="KW-0964">Secreted</keyword>
<dbReference type="Bgee" id="WBGene00002096">
    <property type="expression patterns" value="Expressed in pharyngeal muscle cell (C elegans) and 2 other cell types or tissues"/>
</dbReference>
<dbReference type="OrthoDB" id="10459343at2759"/>
<dbReference type="GeneID" id="3565351"/>
<dbReference type="WormBase" id="C17C3.18">
    <property type="protein sequence ID" value="CE35405"/>
    <property type="gene ID" value="WBGene00002096"/>
    <property type="gene designation" value="ins-13"/>
</dbReference>
<dbReference type="AGR" id="WB:WBGene00002096"/>
<evidence type="ECO:0000313" key="8">
    <source>
        <dbReference type="Proteomes" id="UP000001940"/>
    </source>
</evidence>
<evidence type="ECO:0000256" key="6">
    <source>
        <dbReference type="SAM" id="SignalP"/>
    </source>
</evidence>
<evidence type="ECO:0000256" key="1">
    <source>
        <dbReference type="ARBA" id="ARBA00004613"/>
    </source>
</evidence>
<dbReference type="AlphaFoldDB" id="Q7JP48"/>
<evidence type="ECO:0000313" key="7">
    <source>
        <dbReference type="EMBL" id="CCD64848.1"/>
    </source>
</evidence>
<keyword evidence="4 6" id="KW-0732">Signal</keyword>
<dbReference type="STRING" id="6239.C17C3.18.1"/>
<organism evidence="7 8">
    <name type="scientific">Caenorhabditis elegans</name>
    <dbReference type="NCBI Taxonomy" id="6239"/>
    <lineage>
        <taxon>Eukaryota</taxon>
        <taxon>Metazoa</taxon>
        <taxon>Ecdysozoa</taxon>
        <taxon>Nematoda</taxon>
        <taxon>Chromadorea</taxon>
        <taxon>Rhabditida</taxon>
        <taxon>Rhabditina</taxon>
        <taxon>Rhabditomorpha</taxon>
        <taxon>Rhabditoidea</taxon>
        <taxon>Rhabditidae</taxon>
        <taxon>Peloderinae</taxon>
        <taxon>Caenorhabditis</taxon>
    </lineage>
</organism>
<dbReference type="PROSITE" id="PS00262">
    <property type="entry name" value="INSULIN"/>
    <property type="match status" value="1"/>
</dbReference>
<evidence type="ECO:0000256" key="2">
    <source>
        <dbReference type="ARBA" id="ARBA00009034"/>
    </source>
</evidence>
<dbReference type="HOGENOM" id="CLU_2707033_0_0_1"/>
<dbReference type="Proteomes" id="UP000001940">
    <property type="component" value="Chromosome II"/>
</dbReference>
<dbReference type="EMBL" id="BX284602">
    <property type="protein sequence ID" value="CCD64848.1"/>
    <property type="molecule type" value="Genomic_DNA"/>
</dbReference>
<feature type="chain" id="PRO_5004290739" evidence="6">
    <location>
        <begin position="19"/>
        <end position="73"/>
    </location>
</feature>
<dbReference type="GO" id="GO:0005576">
    <property type="term" value="C:extracellular region"/>
    <property type="evidence" value="ECO:0007669"/>
    <property type="project" value="UniProtKB-SubCell"/>
</dbReference>
<evidence type="ECO:0000256" key="4">
    <source>
        <dbReference type="ARBA" id="ARBA00022729"/>
    </source>
</evidence>
<evidence type="ECO:0000256" key="5">
    <source>
        <dbReference type="ARBA" id="ARBA00023157"/>
    </source>
</evidence>
<evidence type="ECO:0000313" key="9">
    <source>
        <dbReference type="WormBase" id="C17C3.18"/>
    </source>
</evidence>
<dbReference type="SMR" id="Q7JP48"/>
<sequence length="73" mass="8502">MKLLHIFIIFLLFQSCSNKMCQYSKKKYKICGVRALKHMKVYCTRGMTRDYGKLLVTCCSKGCNAIDIQRICL</sequence>
<dbReference type="CTD" id="3565351"/>
<evidence type="ECO:0000256" key="3">
    <source>
        <dbReference type="ARBA" id="ARBA00022525"/>
    </source>
</evidence>
<reference evidence="7 8" key="1">
    <citation type="journal article" date="1998" name="Science">
        <title>Genome sequence of the nematode C. elegans: a platform for investigating biology.</title>
        <authorList>
            <consortium name="The C. elegans sequencing consortium"/>
            <person name="Sulson J.E."/>
            <person name="Waterston R."/>
        </authorList>
    </citation>
    <scope>NUCLEOTIDE SEQUENCE [LARGE SCALE GENOMIC DNA]</scope>
    <source>
        <strain evidence="7 8">Bristol N2</strain>
    </source>
</reference>
<name>Q7JP48_CAEEL</name>
<dbReference type="KEGG" id="cel:CELE_C17C3.18"/>
<comment type="subcellular location">
    <subcellularLocation>
        <location evidence="1">Secreted</location>
    </subcellularLocation>
</comment>
<dbReference type="InterPro" id="IPR022353">
    <property type="entry name" value="Insulin_CS"/>
</dbReference>
<dbReference type="InterPro" id="IPR003235">
    <property type="entry name" value="Nem_insulin-like_b-type"/>
</dbReference>
<accession>Q7JP48</accession>
<feature type="signal peptide" evidence="6">
    <location>
        <begin position="1"/>
        <end position="18"/>
    </location>
</feature>
<dbReference type="InParanoid" id="Q7JP48"/>
<comment type="similarity">
    <text evidence="2">Belongs to the insulin family.</text>
</comment>
<gene>
    <name evidence="7 9" type="primary">ins-13</name>
    <name evidence="9" type="ORF">C17C3.18</name>
    <name evidence="7" type="ORF">CELE_C17C3.18</name>
</gene>
<proteinExistence type="inferred from homology"/>
<dbReference type="PaxDb" id="6239-C17C3.18"/>
<dbReference type="GO" id="GO:0005179">
    <property type="term" value="F:hormone activity"/>
    <property type="evidence" value="ECO:0007669"/>
    <property type="project" value="InterPro"/>
</dbReference>
<protein>
    <submittedName>
        <fullName evidence="7">INSulin related</fullName>
    </submittedName>
</protein>
<dbReference type="UCSC" id="C17C3.18">
    <property type="organism name" value="c. elegans"/>
</dbReference>
<keyword evidence="5" id="KW-1015">Disulfide bond</keyword>
<dbReference type="PROSITE" id="PS51257">
    <property type="entry name" value="PROKAR_LIPOPROTEIN"/>
    <property type="match status" value="1"/>
</dbReference>
<dbReference type="FunCoup" id="Q7JP48">
    <property type="interactions" value="136"/>
</dbReference>
<dbReference type="RefSeq" id="NP_001021962.1">
    <property type="nucleotide sequence ID" value="NM_001026791.3"/>
</dbReference>
<dbReference type="Pfam" id="PF03488">
    <property type="entry name" value="Ins_beta"/>
    <property type="match status" value="1"/>
</dbReference>
<keyword evidence="8" id="KW-1185">Reference proteome</keyword>